<dbReference type="InterPro" id="IPR000421">
    <property type="entry name" value="FA58C"/>
</dbReference>
<keyword evidence="2" id="KW-0812">Transmembrane</keyword>
<dbReference type="SUPFAM" id="SSF49785">
    <property type="entry name" value="Galactose-binding domain-like"/>
    <property type="match status" value="1"/>
</dbReference>
<comment type="caution">
    <text evidence="6">Lacks conserved residue(s) required for the propagation of feature annotation.</text>
</comment>
<evidence type="ECO:0000256" key="4">
    <source>
        <dbReference type="ARBA" id="ARBA00022989"/>
    </source>
</evidence>
<evidence type="ECO:0000256" key="3">
    <source>
        <dbReference type="ARBA" id="ARBA00022737"/>
    </source>
</evidence>
<dbReference type="InterPro" id="IPR008979">
    <property type="entry name" value="Galactose-bd-like_sf"/>
</dbReference>
<dbReference type="Pfam" id="PF02010">
    <property type="entry name" value="REJ"/>
    <property type="match status" value="1"/>
</dbReference>
<dbReference type="PROSITE" id="PS50022">
    <property type="entry name" value="FA58C_3"/>
    <property type="match status" value="1"/>
</dbReference>
<evidence type="ECO:0000256" key="5">
    <source>
        <dbReference type="ARBA" id="ARBA00023136"/>
    </source>
</evidence>
<dbReference type="GO" id="GO:0005886">
    <property type="term" value="C:plasma membrane"/>
    <property type="evidence" value="ECO:0007669"/>
    <property type="project" value="TreeGrafter"/>
</dbReference>
<keyword evidence="5" id="KW-0472">Membrane</keyword>
<sequence length="1128" mass="126448">MTGRKTRELPGGKHCEAINFCVTFKYSSSREVSDILRLTDDCTKALGMEDNRITNSQISAVLVYNDDYANYGSQNARLHNFRGYRGDPQAAEPLNFLVINFDVEMVITAIATQGFGDPKVNEWVTSFQMLYKDSKGEQESVKGTDGQGLVFFGNIDGNMVKRNPLPIPVLTSVVTILPITANNNVGLRLELYGCKGGYYFVAWLMLKETLFSVAHTDPSNYEYEEVTVTVVEEIRRILGTSRGFLHARIINLSPQKSTSLATMVTAMVEIHCLRSSEQVLLANLKTALEEFETVFEPSYIKFQFPKRCGCTPLRVRIKLRKTMKTAEEYRLSQMLRFPVELENSCQSSGSKFYSWTVSKIDKETGLFGPLLEFGKKDRFFLPLRMMRVGYAYIQCLVEISGNTGSIAYDYGYIRVVRDPLQAHIIDISESSSKIILSAKESLDTGSRRPGTQGLRFAWFCRLVNETFSHEIERVVDKPLGRNKSNSGCLGFGPGRLTSRNEVLTLDITDMIKSEMYVFKLMVEKDFRNASAVYEFTVKPAVSISIRCLSNCGEKVTPQDDLLLEAHCAGHSCDKVSRYKWSFHLVNQEDLSVQVVHHLRSYSQMNGQRFLMEDISKLRDDSNKQIIYVVKAIVQLDKKTKFEGRFPFLVNSPPNRTSNTSCHVTPMEGEAISTDFLITCSGWNDEDKPLVYEFRYQDKHGMVLIQTGPLNRVITKLPVGKATEDYSLVLEAQVGDSFKDFVETRLLVKVRPPKQSELNDGLVEKQLSVIRDFVQAGDANRATELAFMLMSTVKDFSDGSFEEKSGAILQDMKGIKVNSVVHVTKVAAVVAWATENRRSVPMSLQTDALTLLTEATDFMAIQFTSNSTHDTKLAKNVSSGLLNSIGSVLQISSRDAKVETKDNFIKEKGRETTMKTLDLVRKVGEVLYSTGSNRQNKTVVKSNFVDIIIYEEKPKDLSGKSISEGGASVAIPDSKDIFPNANESVTIQVIAEFELPSRQDGHHTYTISIQTGAWRNSGTTANVGVVLFAEESVSNPIVFAHQDLEKIFFARGSVNTFTLSLGKSLGSLYKVNVWHDNSGNSPSWFLLEIVIEEIKTEEKWHFVANRWLAVEKGLGEIELELQAASNEDL</sequence>
<dbReference type="InterPro" id="IPR002859">
    <property type="entry name" value="PKD/REJ-like"/>
</dbReference>
<protein>
    <submittedName>
        <fullName evidence="9">Polycystic kidney disease protein 1-like 3</fullName>
    </submittedName>
</protein>
<name>A0A2B4RH49_STYPI</name>
<reference evidence="10" key="1">
    <citation type="journal article" date="2017" name="bioRxiv">
        <title>Comparative analysis of the genomes of Stylophora pistillata and Acropora digitifera provides evidence for extensive differences between species of corals.</title>
        <authorList>
            <person name="Voolstra C.R."/>
            <person name="Li Y."/>
            <person name="Liew Y.J."/>
            <person name="Baumgarten S."/>
            <person name="Zoccola D."/>
            <person name="Flot J.-F."/>
            <person name="Tambutte S."/>
            <person name="Allemand D."/>
            <person name="Aranda M."/>
        </authorList>
    </citation>
    <scope>NUCLEOTIDE SEQUENCE [LARGE SCALE GENOMIC DNA]</scope>
</reference>
<evidence type="ECO:0000256" key="2">
    <source>
        <dbReference type="ARBA" id="ARBA00022692"/>
    </source>
</evidence>
<dbReference type="GO" id="GO:0005261">
    <property type="term" value="F:monoatomic cation channel activity"/>
    <property type="evidence" value="ECO:0007669"/>
    <property type="project" value="TreeGrafter"/>
</dbReference>
<gene>
    <name evidence="9" type="primary">Pkd1l3</name>
    <name evidence="9" type="ORF">AWC38_SpisGene17953</name>
</gene>
<comment type="caution">
    <text evidence="9">The sequence shown here is derived from an EMBL/GenBank/DDBJ whole genome shotgun (WGS) entry which is preliminary data.</text>
</comment>
<dbReference type="PROSITE" id="PS50095">
    <property type="entry name" value="PLAT"/>
    <property type="match status" value="1"/>
</dbReference>
<dbReference type="Gene3D" id="2.60.60.20">
    <property type="entry name" value="PLAT/LH2 domain"/>
    <property type="match status" value="1"/>
</dbReference>
<evidence type="ECO:0000259" key="8">
    <source>
        <dbReference type="PROSITE" id="PS50095"/>
    </source>
</evidence>
<proteinExistence type="predicted"/>
<dbReference type="Pfam" id="PF00754">
    <property type="entry name" value="F5_F8_type_C"/>
    <property type="match status" value="1"/>
</dbReference>
<dbReference type="GO" id="GO:0006816">
    <property type="term" value="P:calcium ion transport"/>
    <property type="evidence" value="ECO:0007669"/>
    <property type="project" value="TreeGrafter"/>
</dbReference>
<feature type="domain" description="PLAT" evidence="8">
    <location>
        <begin position="1002"/>
        <end position="1121"/>
    </location>
</feature>
<dbReference type="SMART" id="SM00308">
    <property type="entry name" value="LH2"/>
    <property type="match status" value="1"/>
</dbReference>
<feature type="domain" description="F5/8 type C" evidence="7">
    <location>
        <begin position="42"/>
        <end position="194"/>
    </location>
</feature>
<dbReference type="Gene3D" id="2.60.120.260">
    <property type="entry name" value="Galactose-binding domain-like"/>
    <property type="match status" value="1"/>
</dbReference>
<accession>A0A2B4RH49</accession>
<dbReference type="SMART" id="SM00231">
    <property type="entry name" value="FA58C"/>
    <property type="match status" value="1"/>
</dbReference>
<dbReference type="Pfam" id="PF01477">
    <property type="entry name" value="PLAT"/>
    <property type="match status" value="1"/>
</dbReference>
<evidence type="ECO:0000256" key="1">
    <source>
        <dbReference type="ARBA" id="ARBA00004370"/>
    </source>
</evidence>
<dbReference type="PANTHER" id="PTHR46730:SF1">
    <property type="entry name" value="PLAT DOMAIN-CONTAINING PROTEIN"/>
    <property type="match status" value="1"/>
</dbReference>
<dbReference type="SUPFAM" id="SSF49723">
    <property type="entry name" value="Lipase/lipooxygenase domain (PLAT/LH2 domain)"/>
    <property type="match status" value="1"/>
</dbReference>
<keyword evidence="10" id="KW-1185">Reference proteome</keyword>
<dbReference type="PANTHER" id="PTHR46730">
    <property type="entry name" value="POLYCYSTIN-1"/>
    <property type="match status" value="1"/>
</dbReference>
<dbReference type="InterPro" id="IPR001024">
    <property type="entry name" value="PLAT/LH2_dom"/>
</dbReference>
<dbReference type="Proteomes" id="UP000225706">
    <property type="component" value="Unassembled WGS sequence"/>
</dbReference>
<keyword evidence="4" id="KW-1133">Transmembrane helix</keyword>
<dbReference type="EMBL" id="LSMT01000454">
    <property type="protein sequence ID" value="PFX17704.1"/>
    <property type="molecule type" value="Genomic_DNA"/>
</dbReference>
<evidence type="ECO:0000259" key="7">
    <source>
        <dbReference type="PROSITE" id="PS50022"/>
    </source>
</evidence>
<organism evidence="9 10">
    <name type="scientific">Stylophora pistillata</name>
    <name type="common">Smooth cauliflower coral</name>
    <dbReference type="NCBI Taxonomy" id="50429"/>
    <lineage>
        <taxon>Eukaryota</taxon>
        <taxon>Metazoa</taxon>
        <taxon>Cnidaria</taxon>
        <taxon>Anthozoa</taxon>
        <taxon>Hexacorallia</taxon>
        <taxon>Scleractinia</taxon>
        <taxon>Astrocoeniina</taxon>
        <taxon>Pocilloporidae</taxon>
        <taxon>Stylophora</taxon>
    </lineage>
</organism>
<comment type="subcellular location">
    <subcellularLocation>
        <location evidence="1">Membrane</location>
    </subcellularLocation>
</comment>
<evidence type="ECO:0000256" key="6">
    <source>
        <dbReference type="PROSITE-ProRule" id="PRU00152"/>
    </source>
</evidence>
<dbReference type="OrthoDB" id="5988742at2759"/>
<keyword evidence="3" id="KW-0677">Repeat</keyword>
<dbReference type="InterPro" id="IPR036392">
    <property type="entry name" value="PLAT/LH2_dom_sf"/>
</dbReference>
<dbReference type="PROSITE" id="PS01286">
    <property type="entry name" value="FA58C_2"/>
    <property type="match status" value="1"/>
</dbReference>
<dbReference type="AlphaFoldDB" id="A0A2B4RH49"/>
<evidence type="ECO:0000313" key="10">
    <source>
        <dbReference type="Proteomes" id="UP000225706"/>
    </source>
</evidence>
<evidence type="ECO:0000313" key="9">
    <source>
        <dbReference type="EMBL" id="PFX17704.1"/>
    </source>
</evidence>